<feature type="compositionally biased region" description="Acidic residues" evidence="1">
    <location>
        <begin position="71"/>
        <end position="82"/>
    </location>
</feature>
<dbReference type="AlphaFoldDB" id="A0A4U7B5X1"/>
<evidence type="ECO:0000313" key="2">
    <source>
        <dbReference type="EMBL" id="TKX23534.1"/>
    </source>
</evidence>
<dbReference type="Proteomes" id="UP000308133">
    <property type="component" value="Unassembled WGS sequence"/>
</dbReference>
<dbReference type="EMBL" id="PTQR01000053">
    <property type="protein sequence ID" value="TKX23534.1"/>
    <property type="molecule type" value="Genomic_DNA"/>
</dbReference>
<evidence type="ECO:0000313" key="3">
    <source>
        <dbReference type="Proteomes" id="UP000308133"/>
    </source>
</evidence>
<proteinExistence type="predicted"/>
<name>A0A4U7B5X1_9PEZI</name>
<reference evidence="2 3" key="1">
    <citation type="submission" date="2018-02" db="EMBL/GenBank/DDBJ databases">
        <title>Draft genome sequences of Elsinoe sp., causing black scab on jojoba.</title>
        <authorList>
            <person name="Stodart B."/>
            <person name="Jeffress S."/>
            <person name="Ash G."/>
            <person name="Arun Chinnappa K."/>
        </authorList>
    </citation>
    <scope>NUCLEOTIDE SEQUENCE [LARGE SCALE GENOMIC DNA]</scope>
    <source>
        <strain evidence="2 3">Hillstone_2</strain>
    </source>
</reference>
<sequence>MENGKSKGEVKAKTLEVLPTPNKSIGNAATVAAARDHGAEIRTALWELKEGTIAVLEMVEAEDREECGGEVQEECGGEVQEEVAERANSKASDEREEVMA</sequence>
<protein>
    <submittedName>
        <fullName evidence="2">Uncharacterized protein</fullName>
    </submittedName>
</protein>
<accession>A0A4U7B5X1</accession>
<feature type="compositionally biased region" description="Basic and acidic residues" evidence="1">
    <location>
        <begin position="83"/>
        <end position="100"/>
    </location>
</feature>
<organism evidence="2 3">
    <name type="scientific">Elsinoe australis</name>
    <dbReference type="NCBI Taxonomy" id="40998"/>
    <lineage>
        <taxon>Eukaryota</taxon>
        <taxon>Fungi</taxon>
        <taxon>Dikarya</taxon>
        <taxon>Ascomycota</taxon>
        <taxon>Pezizomycotina</taxon>
        <taxon>Dothideomycetes</taxon>
        <taxon>Dothideomycetidae</taxon>
        <taxon>Myriangiales</taxon>
        <taxon>Elsinoaceae</taxon>
        <taxon>Elsinoe</taxon>
    </lineage>
</organism>
<comment type="caution">
    <text evidence="2">The sequence shown here is derived from an EMBL/GenBank/DDBJ whole genome shotgun (WGS) entry which is preliminary data.</text>
</comment>
<gene>
    <name evidence="2" type="ORF">C1H76_4046</name>
</gene>
<feature type="region of interest" description="Disordered" evidence="1">
    <location>
        <begin position="66"/>
        <end position="100"/>
    </location>
</feature>
<evidence type="ECO:0000256" key="1">
    <source>
        <dbReference type="SAM" id="MobiDB-lite"/>
    </source>
</evidence>